<dbReference type="EMBL" id="JABFXE010000124">
    <property type="protein sequence ID" value="NUQ87389.1"/>
    <property type="molecule type" value="Genomic_DNA"/>
</dbReference>
<dbReference type="Proteomes" id="UP000574690">
    <property type="component" value="Unassembled WGS sequence"/>
</dbReference>
<dbReference type="InterPro" id="IPR036615">
    <property type="entry name" value="Mur_ligase_C_dom_sf"/>
</dbReference>
<organism evidence="2 3">
    <name type="scientific">Glycomyces artemisiae</name>
    <dbReference type="NCBI Taxonomy" id="1076443"/>
    <lineage>
        <taxon>Bacteria</taxon>
        <taxon>Bacillati</taxon>
        <taxon>Actinomycetota</taxon>
        <taxon>Actinomycetes</taxon>
        <taxon>Glycomycetales</taxon>
        <taxon>Glycomycetaceae</taxon>
        <taxon>Glycomyces</taxon>
    </lineage>
</organism>
<accession>A0A850BZU5</accession>
<dbReference type="InterPro" id="IPR004101">
    <property type="entry name" value="Mur_ligase_C"/>
</dbReference>
<comment type="caution">
    <text evidence="2">The sequence shown here is derived from an EMBL/GenBank/DDBJ whole genome shotgun (WGS) entry which is preliminary data.</text>
</comment>
<evidence type="ECO:0000313" key="2">
    <source>
        <dbReference type="EMBL" id="NUQ87389.1"/>
    </source>
</evidence>
<evidence type="ECO:0000259" key="1">
    <source>
        <dbReference type="Pfam" id="PF02875"/>
    </source>
</evidence>
<dbReference type="GO" id="GO:0016881">
    <property type="term" value="F:acid-amino acid ligase activity"/>
    <property type="evidence" value="ECO:0007669"/>
    <property type="project" value="InterPro"/>
</dbReference>
<name>A0A850BZU5_9ACTN</name>
<dbReference type="Pfam" id="PF02875">
    <property type="entry name" value="Mur_ligase_C"/>
    <property type="match status" value="1"/>
</dbReference>
<dbReference type="AlphaFoldDB" id="A0A850BZU5"/>
<feature type="domain" description="Mur ligase C-terminal" evidence="1">
    <location>
        <begin position="1"/>
        <end position="113"/>
    </location>
</feature>
<evidence type="ECO:0000313" key="3">
    <source>
        <dbReference type="Proteomes" id="UP000574690"/>
    </source>
</evidence>
<reference evidence="2 3" key="1">
    <citation type="submission" date="2020-05" db="EMBL/GenBank/DDBJ databases">
        <title>DNA-SIP metagenomic assembled genomes.</title>
        <authorList>
            <person name="Yu J."/>
        </authorList>
    </citation>
    <scope>NUCLEOTIDE SEQUENCE [LARGE SCALE GENOMIC DNA]</scope>
    <source>
        <strain evidence="2">Bin5.27</strain>
    </source>
</reference>
<protein>
    <submittedName>
        <fullName evidence="2">Dihydrofolate synthase</fullName>
    </submittedName>
</protein>
<dbReference type="SUPFAM" id="SSF53244">
    <property type="entry name" value="MurD-like peptide ligases, peptide-binding domain"/>
    <property type="match status" value="1"/>
</dbReference>
<proteinExistence type="predicted"/>
<feature type="non-terminal residue" evidence="2">
    <location>
        <position position="1"/>
    </location>
</feature>
<sequence>LEVVRSEPAVILDAAHNPAGMEAMTKAVAEEFNFRKLVGVVGMLADKEVDHMLELLEPVLDEIVITKSTSDRAMPAASLAKLAVEVFGEERVHVHPHLRDALARGIELAEEADDLYESGGGVLVTGSVFTVADARRILVGRRG</sequence>
<gene>
    <name evidence="2" type="ORF">HOQ43_02850</name>
</gene>
<dbReference type="Gene3D" id="3.90.190.20">
    <property type="entry name" value="Mur ligase, C-terminal domain"/>
    <property type="match status" value="1"/>
</dbReference>